<sequence length="27" mass="3219">MILCELEVDAHDRLTEAMVLEHRLQPR</sequence>
<dbReference type="EMBL" id="UINC01000222">
    <property type="protein sequence ID" value="SUZ51396.1"/>
    <property type="molecule type" value="Genomic_DNA"/>
</dbReference>
<accession>A0A381N9Y3</accession>
<dbReference type="AlphaFoldDB" id="A0A381N9Y3"/>
<evidence type="ECO:0000313" key="1">
    <source>
        <dbReference type="EMBL" id="SUZ51396.1"/>
    </source>
</evidence>
<proteinExistence type="predicted"/>
<protein>
    <submittedName>
        <fullName evidence="1">Uncharacterized protein</fullName>
    </submittedName>
</protein>
<gene>
    <name evidence="1" type="ORF">METZ01_LOCUS4250</name>
</gene>
<name>A0A381N9Y3_9ZZZZ</name>
<reference evidence="1" key="1">
    <citation type="submission" date="2018-05" db="EMBL/GenBank/DDBJ databases">
        <authorList>
            <person name="Lanie J.A."/>
            <person name="Ng W.-L."/>
            <person name="Kazmierczak K.M."/>
            <person name="Andrzejewski T.M."/>
            <person name="Davidsen T.M."/>
            <person name="Wayne K.J."/>
            <person name="Tettelin H."/>
            <person name="Glass J.I."/>
            <person name="Rusch D."/>
            <person name="Podicherti R."/>
            <person name="Tsui H.-C.T."/>
            <person name="Winkler M.E."/>
        </authorList>
    </citation>
    <scope>NUCLEOTIDE SEQUENCE</scope>
</reference>
<organism evidence="1">
    <name type="scientific">marine metagenome</name>
    <dbReference type="NCBI Taxonomy" id="408172"/>
    <lineage>
        <taxon>unclassified sequences</taxon>
        <taxon>metagenomes</taxon>
        <taxon>ecological metagenomes</taxon>
    </lineage>
</organism>